<dbReference type="PANTHER" id="PTHR46423">
    <property type="entry name" value="RNA POLYMERASE II-ASSOCIATED PROTEIN 3"/>
    <property type="match status" value="1"/>
</dbReference>
<dbReference type="Pfam" id="PF13414">
    <property type="entry name" value="TPR_11"/>
    <property type="match status" value="1"/>
</dbReference>
<gene>
    <name evidence="4" type="ORF">BCR33DRAFT_76477</name>
</gene>
<protein>
    <submittedName>
        <fullName evidence="4">TPR-like protein</fullName>
    </submittedName>
</protein>
<dbReference type="AlphaFoldDB" id="A0A1Y2CL17"/>
<feature type="region of interest" description="Disordered" evidence="3">
    <location>
        <begin position="403"/>
        <end position="423"/>
    </location>
</feature>
<keyword evidence="1 2" id="KW-0802">TPR repeat</keyword>
<feature type="region of interest" description="Disordered" evidence="3">
    <location>
        <begin position="1"/>
        <end position="22"/>
    </location>
</feature>
<proteinExistence type="predicted"/>
<reference evidence="4 5" key="1">
    <citation type="submission" date="2016-07" db="EMBL/GenBank/DDBJ databases">
        <title>Pervasive Adenine N6-methylation of Active Genes in Fungi.</title>
        <authorList>
            <consortium name="DOE Joint Genome Institute"/>
            <person name="Mondo S.J."/>
            <person name="Dannebaum R.O."/>
            <person name="Kuo R.C."/>
            <person name="Labutti K."/>
            <person name="Haridas S."/>
            <person name="Kuo A."/>
            <person name="Salamov A."/>
            <person name="Ahrendt S.R."/>
            <person name="Lipzen A."/>
            <person name="Sullivan W."/>
            <person name="Andreopoulos W.B."/>
            <person name="Clum A."/>
            <person name="Lindquist E."/>
            <person name="Daum C."/>
            <person name="Ramamoorthy G.K."/>
            <person name="Gryganskyi A."/>
            <person name="Culley D."/>
            <person name="Magnuson J.K."/>
            <person name="James T.Y."/>
            <person name="O'Malley M.A."/>
            <person name="Stajich J.E."/>
            <person name="Spatafora J.W."/>
            <person name="Visel A."/>
            <person name="Grigoriev I.V."/>
        </authorList>
    </citation>
    <scope>NUCLEOTIDE SEQUENCE [LARGE SCALE GENOMIC DNA]</scope>
    <source>
        <strain evidence="4 5">JEL800</strain>
    </source>
</reference>
<dbReference type="PANTHER" id="PTHR46423:SF1">
    <property type="entry name" value="RNA POLYMERASE II-ASSOCIATED PROTEIN 3"/>
    <property type="match status" value="1"/>
</dbReference>
<dbReference type="InterPro" id="IPR019734">
    <property type="entry name" value="TPR_rpt"/>
</dbReference>
<evidence type="ECO:0000313" key="5">
    <source>
        <dbReference type="Proteomes" id="UP000193642"/>
    </source>
</evidence>
<dbReference type="GO" id="GO:0101031">
    <property type="term" value="C:protein folding chaperone complex"/>
    <property type="evidence" value="ECO:0007669"/>
    <property type="project" value="TreeGrafter"/>
</dbReference>
<evidence type="ECO:0000313" key="4">
    <source>
        <dbReference type="EMBL" id="ORY47676.1"/>
    </source>
</evidence>
<evidence type="ECO:0000256" key="1">
    <source>
        <dbReference type="ARBA" id="ARBA00022803"/>
    </source>
</evidence>
<sequence>MLSSVSMSSPAQTTQTTTKDSSFEAALLVRQNAEETQRQIKELLAWEKDVKTKEPKATKQQLAPPPVRSLKKDDAVPDKPQRIKAYDYRAWDKFDVGNAYFKKGDYTKAIKAYSKSLKLNPENILVLGNRAMTYLKLNDFEKAEADCTAVLEVDPKNVKALWRRGVARHESGSNLAGAKKDLDMALVLEPTNASVKQELVKLTNAMSAAKASKKPITQNTAAKQVRRRVEIIEVGDAKAYSAPGSTQPSSALLDSDILTTNSDLQNDIQIQHQTPRDIQIQHQTPRNTPLIVSLDDTAVTPPEITQKTDKSQEIRAPIRGHSIQLQTKSTIANNDISVTNQPNSSVQSASVIHETLEPKSRSTFLNIVPIDSQDIPDKDIEITLTTKTLPPQSRLITEVQEITSPPPISESKQKSEQTPTIKPPTSMFEFELEWKNHPSEPFSKHPLNLST</sequence>
<organism evidence="4 5">
    <name type="scientific">Rhizoclosmatium globosum</name>
    <dbReference type="NCBI Taxonomy" id="329046"/>
    <lineage>
        <taxon>Eukaryota</taxon>
        <taxon>Fungi</taxon>
        <taxon>Fungi incertae sedis</taxon>
        <taxon>Chytridiomycota</taxon>
        <taxon>Chytridiomycota incertae sedis</taxon>
        <taxon>Chytridiomycetes</taxon>
        <taxon>Chytridiales</taxon>
        <taxon>Chytriomycetaceae</taxon>
        <taxon>Rhizoclosmatium</taxon>
    </lineage>
</organism>
<dbReference type="Gene3D" id="1.25.40.10">
    <property type="entry name" value="Tetratricopeptide repeat domain"/>
    <property type="match status" value="1"/>
</dbReference>
<name>A0A1Y2CL17_9FUNG</name>
<feature type="region of interest" description="Disordered" evidence="3">
    <location>
        <begin position="52"/>
        <end position="76"/>
    </location>
</feature>
<feature type="repeat" description="TPR" evidence="2">
    <location>
        <begin position="90"/>
        <end position="123"/>
    </location>
</feature>
<feature type="repeat" description="TPR" evidence="2">
    <location>
        <begin position="124"/>
        <end position="157"/>
    </location>
</feature>
<evidence type="ECO:0000256" key="3">
    <source>
        <dbReference type="SAM" id="MobiDB-lite"/>
    </source>
</evidence>
<accession>A0A1Y2CL17</accession>
<dbReference type="SUPFAM" id="SSF48452">
    <property type="entry name" value="TPR-like"/>
    <property type="match status" value="1"/>
</dbReference>
<dbReference type="InterPro" id="IPR051966">
    <property type="entry name" value="RPAP3"/>
</dbReference>
<dbReference type="STRING" id="329046.A0A1Y2CL17"/>
<dbReference type="OrthoDB" id="629492at2759"/>
<dbReference type="EMBL" id="MCGO01000013">
    <property type="protein sequence ID" value="ORY47676.1"/>
    <property type="molecule type" value="Genomic_DNA"/>
</dbReference>
<keyword evidence="5" id="KW-1185">Reference proteome</keyword>
<comment type="caution">
    <text evidence="4">The sequence shown here is derived from an EMBL/GenBank/DDBJ whole genome shotgun (WGS) entry which is preliminary data.</text>
</comment>
<feature type="compositionally biased region" description="Polar residues" evidence="3">
    <location>
        <begin position="1"/>
        <end position="20"/>
    </location>
</feature>
<dbReference type="PROSITE" id="PS50005">
    <property type="entry name" value="TPR"/>
    <property type="match status" value="2"/>
</dbReference>
<dbReference type="InterPro" id="IPR011990">
    <property type="entry name" value="TPR-like_helical_dom_sf"/>
</dbReference>
<dbReference type="Proteomes" id="UP000193642">
    <property type="component" value="Unassembled WGS sequence"/>
</dbReference>
<evidence type="ECO:0000256" key="2">
    <source>
        <dbReference type="PROSITE-ProRule" id="PRU00339"/>
    </source>
</evidence>
<dbReference type="SMART" id="SM00028">
    <property type="entry name" value="TPR"/>
    <property type="match status" value="3"/>
</dbReference>
<dbReference type="PROSITE" id="PS50293">
    <property type="entry name" value="TPR_REGION"/>
    <property type="match status" value="1"/>
</dbReference>